<dbReference type="RefSeq" id="WP_131727503.1">
    <property type="nucleotide sequence ID" value="NZ_CYSD01000002.1"/>
</dbReference>
<accession>A0A0P1FZW1</accession>
<evidence type="ECO:0000256" key="1">
    <source>
        <dbReference type="SAM" id="MobiDB-lite"/>
    </source>
</evidence>
<dbReference type="STRING" id="928856.SAMN04488049_11358"/>
<keyword evidence="3" id="KW-1185">Reference proteome</keyword>
<organism evidence="2 3">
    <name type="scientific">Tritonibacter multivorans</name>
    <dbReference type="NCBI Taxonomy" id="928856"/>
    <lineage>
        <taxon>Bacteria</taxon>
        <taxon>Pseudomonadati</taxon>
        <taxon>Pseudomonadota</taxon>
        <taxon>Alphaproteobacteria</taxon>
        <taxon>Rhodobacterales</taxon>
        <taxon>Paracoccaceae</taxon>
        <taxon>Tritonibacter</taxon>
    </lineage>
</organism>
<dbReference type="OrthoDB" id="9783370at2"/>
<feature type="compositionally biased region" description="Polar residues" evidence="1">
    <location>
        <begin position="1"/>
        <end position="13"/>
    </location>
</feature>
<reference evidence="2 3" key="1">
    <citation type="submission" date="2015-09" db="EMBL/GenBank/DDBJ databases">
        <authorList>
            <consortium name="Swine Surveillance"/>
        </authorList>
    </citation>
    <scope>NUCLEOTIDE SEQUENCE [LARGE SCALE GENOMIC DNA]</scope>
    <source>
        <strain evidence="2 3">CECT 7557</strain>
    </source>
</reference>
<dbReference type="AlphaFoldDB" id="A0A0P1FZW1"/>
<name>A0A0P1FZW1_9RHOB</name>
<dbReference type="EMBL" id="CYSD01000002">
    <property type="protein sequence ID" value="CUH74925.1"/>
    <property type="molecule type" value="Genomic_DNA"/>
</dbReference>
<feature type="compositionally biased region" description="Polar residues" evidence="1">
    <location>
        <begin position="28"/>
        <end position="38"/>
    </location>
</feature>
<protein>
    <recommendedName>
        <fullName evidence="4">AAA+ ATPase domain-containing protein</fullName>
    </recommendedName>
</protein>
<dbReference type="SUPFAM" id="SSF52540">
    <property type="entry name" value="P-loop containing nucleoside triphosphate hydrolases"/>
    <property type="match status" value="1"/>
</dbReference>
<dbReference type="InterPro" id="IPR027417">
    <property type="entry name" value="P-loop_NTPase"/>
</dbReference>
<dbReference type="Proteomes" id="UP000052022">
    <property type="component" value="Unassembled WGS sequence"/>
</dbReference>
<evidence type="ECO:0000313" key="3">
    <source>
        <dbReference type="Proteomes" id="UP000052022"/>
    </source>
</evidence>
<gene>
    <name evidence="2" type="ORF">TRM7557_00148</name>
</gene>
<evidence type="ECO:0008006" key="4">
    <source>
        <dbReference type="Google" id="ProtNLM"/>
    </source>
</evidence>
<evidence type="ECO:0000313" key="2">
    <source>
        <dbReference type="EMBL" id="CUH74925.1"/>
    </source>
</evidence>
<sequence>MLDPLSPQQTTPDDQNEAYANGADIGPNGQTPTPQSGTFHAAGEPPRRVADTDLPVSFLIDLTAKILQSGGTMTPSEISAEIKLPRMVCRQIIEEMTRLMLVEAQGLEGGDIKSDIRYRLTDLGAKRALEALMVSQYVGPAPVTLAAFEDQIRRQTIASEEINSTALDAALTHMVIPEVLKSQLGPAVNSGRSMLLFGAPGNGKTALAEALGDCFRDIVSIPYALFVGGQIIRFYDETLHEQAPPPTDAPRLDPRWVPCRRPVFVAGGELTLAMLDLSFEPHSRFYEAPMHLKALGGIFVLDDFGRQTEVPQAFLNRWIVPLEKGFDILSLHTGKKFNLPFDQLVVFSSNLLPEELGDEAALRRIYFKIFVPNPSRADYMQIFEDACADMNIAWQPDVVETFYDRRYVQGGYNTSGAHPGFLLRHIIAACRFLEIEPELTDDLLELSWRNVAAGRSDA</sequence>
<proteinExistence type="predicted"/>
<dbReference type="Gene3D" id="3.40.50.300">
    <property type="entry name" value="P-loop containing nucleotide triphosphate hydrolases"/>
    <property type="match status" value="1"/>
</dbReference>
<feature type="region of interest" description="Disordered" evidence="1">
    <location>
        <begin position="1"/>
        <end position="48"/>
    </location>
</feature>